<name>A0AAV6GEI9_9TELE</name>
<dbReference type="EMBL" id="JADWDJ010000011">
    <property type="protein sequence ID" value="KAG5273375.1"/>
    <property type="molecule type" value="Genomic_DNA"/>
</dbReference>
<protein>
    <submittedName>
        <fullName evidence="1">Uncharacterized protein</fullName>
    </submittedName>
</protein>
<reference evidence="1" key="1">
    <citation type="submission" date="2020-10" db="EMBL/GenBank/DDBJ databases">
        <title>Chromosome-scale genome assembly of the Allis shad, Alosa alosa.</title>
        <authorList>
            <person name="Margot Z."/>
            <person name="Christophe K."/>
            <person name="Cabau C."/>
            <person name="Louis A."/>
            <person name="Berthelot C."/>
            <person name="Parey E."/>
            <person name="Roest Crollius H."/>
            <person name="Montfort J."/>
            <person name="Robinson-Rechavi M."/>
            <person name="Bucao C."/>
            <person name="Bouchez O."/>
            <person name="Gislard M."/>
            <person name="Lluch J."/>
            <person name="Milhes M."/>
            <person name="Lampietro C."/>
            <person name="Lopez Roques C."/>
            <person name="Donnadieu C."/>
            <person name="Braasch I."/>
            <person name="Desvignes T."/>
            <person name="Postlethwait J."/>
            <person name="Bobe J."/>
            <person name="Guiguen Y."/>
        </authorList>
    </citation>
    <scope>NUCLEOTIDE SEQUENCE</scope>
    <source>
        <strain evidence="1">M-15738</strain>
        <tissue evidence="1">Blood</tissue>
    </source>
</reference>
<evidence type="ECO:0000313" key="1">
    <source>
        <dbReference type="EMBL" id="KAG5273375.1"/>
    </source>
</evidence>
<comment type="caution">
    <text evidence="1">The sequence shown here is derived from an EMBL/GenBank/DDBJ whole genome shotgun (WGS) entry which is preliminary data.</text>
</comment>
<dbReference type="AlphaFoldDB" id="A0AAV6GEI9"/>
<organism evidence="1 2">
    <name type="scientific">Alosa alosa</name>
    <name type="common">allis shad</name>
    <dbReference type="NCBI Taxonomy" id="278164"/>
    <lineage>
        <taxon>Eukaryota</taxon>
        <taxon>Metazoa</taxon>
        <taxon>Chordata</taxon>
        <taxon>Craniata</taxon>
        <taxon>Vertebrata</taxon>
        <taxon>Euteleostomi</taxon>
        <taxon>Actinopterygii</taxon>
        <taxon>Neopterygii</taxon>
        <taxon>Teleostei</taxon>
        <taxon>Clupei</taxon>
        <taxon>Clupeiformes</taxon>
        <taxon>Clupeoidei</taxon>
        <taxon>Clupeidae</taxon>
        <taxon>Alosa</taxon>
    </lineage>
</organism>
<evidence type="ECO:0000313" key="2">
    <source>
        <dbReference type="Proteomes" id="UP000823561"/>
    </source>
</evidence>
<keyword evidence="2" id="KW-1185">Reference proteome</keyword>
<dbReference type="Proteomes" id="UP000823561">
    <property type="component" value="Chromosome 11"/>
</dbReference>
<proteinExistence type="predicted"/>
<accession>A0AAV6GEI9</accession>
<gene>
    <name evidence="1" type="ORF">AALO_G00150650</name>
</gene>
<sequence length="103" mass="11950">MEDAETQTGRWTPFVENIKREAEHAAIMSMEERLRLERLETTRLAEEVARHAAEMTIRQLAEEKEMRLAMPTQPQLEEELEPELQVLQLEESEGATSQSLITE</sequence>